<comment type="caution">
    <text evidence="11">The sequence shown here is derived from an EMBL/GenBank/DDBJ whole genome shotgun (WGS) entry which is preliminary data.</text>
</comment>
<dbReference type="GO" id="GO:0006465">
    <property type="term" value="P:signal peptide processing"/>
    <property type="evidence" value="ECO:0007669"/>
    <property type="project" value="InterPro"/>
</dbReference>
<dbReference type="SUPFAM" id="SSF51306">
    <property type="entry name" value="LexA/Signal peptidase"/>
    <property type="match status" value="1"/>
</dbReference>
<gene>
    <name evidence="11" type="ORF">Ocin01_00579</name>
</gene>
<dbReference type="InterPro" id="IPR019757">
    <property type="entry name" value="Pept_S26A_signal_pept_1_Lys-AS"/>
</dbReference>
<evidence type="ECO:0000256" key="7">
    <source>
        <dbReference type="ARBA" id="ARBA00038445"/>
    </source>
</evidence>
<dbReference type="InterPro" id="IPR036286">
    <property type="entry name" value="LexA/Signal_pep-like_sf"/>
</dbReference>
<dbReference type="EMBL" id="LJIJ01000010">
    <property type="protein sequence ID" value="ODN06093.1"/>
    <property type="molecule type" value="Genomic_DNA"/>
</dbReference>
<comment type="subcellular location">
    <subcellularLocation>
        <location evidence="1 9">Mitochondrion inner membrane</location>
    </subcellularLocation>
</comment>
<dbReference type="InterPro" id="IPR019533">
    <property type="entry name" value="Peptidase_S26"/>
</dbReference>
<sequence length="226" mass="25673">MSRMLMKKIASSAMNFLIQGTKIGAVTFLTLNYVGGFVVCYGPSMEPTLRTRDILLTEHISPRLKRIDIGDVVVARSPQDQRCVCKRVVAGPGDSVLFRNETFTVPEDCVWLEGDNKGNSNDSRYYGPVPYSMVRRRCFCKVWPELDLSLRPGTGYFSETTPEMQQKIVCREEEQPGKEEVLRKNQQQRDSLEQRVSGLNNRLCDKANDERVEMFSLMKSSDSVVS</sequence>
<evidence type="ECO:0000256" key="6">
    <source>
        <dbReference type="ARBA" id="ARBA00023136"/>
    </source>
</evidence>
<accession>A0A1D2NLD4</accession>
<dbReference type="PANTHER" id="PTHR12383">
    <property type="entry name" value="PROTEASE FAMILY S26 MITOCHONDRIAL INNER MEMBRANE PROTEASE-RELATED"/>
    <property type="match status" value="1"/>
</dbReference>
<comment type="subunit">
    <text evidence="2">Heterodimer of 2 subunits, IMMPL1 and IMMPL2.</text>
</comment>
<dbReference type="PANTHER" id="PTHR12383:SF16">
    <property type="entry name" value="MITOCHONDRIAL INNER MEMBRANE PROTEASE SUBUNIT 1"/>
    <property type="match status" value="1"/>
</dbReference>
<keyword evidence="4 9" id="KW-0378">Hydrolase</keyword>
<comment type="similarity">
    <text evidence="7">Belongs to the peptidase S26 family. IMP1 subfamily.</text>
</comment>
<dbReference type="GO" id="GO:0004252">
    <property type="term" value="F:serine-type endopeptidase activity"/>
    <property type="evidence" value="ECO:0007669"/>
    <property type="project" value="InterPro"/>
</dbReference>
<dbReference type="NCBIfam" id="TIGR02227">
    <property type="entry name" value="sigpep_I_bact"/>
    <property type="match status" value="1"/>
</dbReference>
<dbReference type="Proteomes" id="UP000094527">
    <property type="component" value="Unassembled WGS sequence"/>
</dbReference>
<dbReference type="Gene3D" id="2.10.109.10">
    <property type="entry name" value="Umud Fragment, subunit A"/>
    <property type="match status" value="1"/>
</dbReference>
<dbReference type="InterPro" id="IPR052064">
    <property type="entry name" value="Mito_IMP1_subunit"/>
</dbReference>
<evidence type="ECO:0000256" key="8">
    <source>
        <dbReference type="PIRSR" id="PIRSR600223-1"/>
    </source>
</evidence>
<dbReference type="STRING" id="48709.A0A1D2NLD4"/>
<protein>
    <recommendedName>
        <fullName evidence="9">Mitochondrial inner membrane protease subunit</fullName>
        <ecNumber evidence="9">3.4.21.-</ecNumber>
    </recommendedName>
</protein>
<keyword evidence="5 9" id="KW-0496">Mitochondrion</keyword>
<evidence type="ECO:0000256" key="5">
    <source>
        <dbReference type="ARBA" id="ARBA00023128"/>
    </source>
</evidence>
<dbReference type="GO" id="GO:0006627">
    <property type="term" value="P:protein processing involved in protein targeting to mitochondrion"/>
    <property type="evidence" value="ECO:0007669"/>
    <property type="project" value="TreeGrafter"/>
</dbReference>
<evidence type="ECO:0000313" key="12">
    <source>
        <dbReference type="Proteomes" id="UP000094527"/>
    </source>
</evidence>
<evidence type="ECO:0000256" key="4">
    <source>
        <dbReference type="ARBA" id="ARBA00022801"/>
    </source>
</evidence>
<dbReference type="OrthoDB" id="308440at2759"/>
<feature type="active site" evidence="8">
    <location>
        <position position="44"/>
    </location>
</feature>
<evidence type="ECO:0000256" key="9">
    <source>
        <dbReference type="RuleBase" id="RU362041"/>
    </source>
</evidence>
<dbReference type="GO" id="GO:0042720">
    <property type="term" value="C:mitochondrial inner membrane peptidase complex"/>
    <property type="evidence" value="ECO:0007669"/>
    <property type="project" value="TreeGrafter"/>
</dbReference>
<dbReference type="EC" id="3.4.21.-" evidence="9"/>
<feature type="domain" description="Peptidase S26" evidence="10">
    <location>
        <begin position="25"/>
        <end position="105"/>
    </location>
</feature>
<keyword evidence="9 11" id="KW-0645">Protease</keyword>
<evidence type="ECO:0000256" key="1">
    <source>
        <dbReference type="ARBA" id="ARBA00004273"/>
    </source>
</evidence>
<evidence type="ECO:0000259" key="10">
    <source>
        <dbReference type="Pfam" id="PF10502"/>
    </source>
</evidence>
<dbReference type="InterPro" id="IPR000223">
    <property type="entry name" value="Pept_S26A_signal_pept_1"/>
</dbReference>
<name>A0A1D2NLD4_ORCCI</name>
<dbReference type="CDD" id="cd06530">
    <property type="entry name" value="S26_SPase_I"/>
    <property type="match status" value="1"/>
</dbReference>
<reference evidence="11 12" key="1">
    <citation type="journal article" date="2016" name="Genome Biol. Evol.">
        <title>Gene Family Evolution Reflects Adaptation to Soil Environmental Stressors in the Genome of the Collembolan Orchesella cincta.</title>
        <authorList>
            <person name="Faddeeva-Vakhrusheva A."/>
            <person name="Derks M.F."/>
            <person name="Anvar S.Y."/>
            <person name="Agamennone V."/>
            <person name="Suring W."/>
            <person name="Smit S."/>
            <person name="van Straalen N.M."/>
            <person name="Roelofs D."/>
        </authorList>
    </citation>
    <scope>NUCLEOTIDE SEQUENCE [LARGE SCALE GENOMIC DNA]</scope>
    <source>
        <tissue evidence="11">Mixed pool</tissue>
    </source>
</reference>
<evidence type="ECO:0000313" key="11">
    <source>
        <dbReference type="EMBL" id="ODN06093.1"/>
    </source>
</evidence>
<evidence type="ECO:0000256" key="2">
    <source>
        <dbReference type="ARBA" id="ARBA00011805"/>
    </source>
</evidence>
<evidence type="ECO:0000256" key="3">
    <source>
        <dbReference type="ARBA" id="ARBA00022792"/>
    </source>
</evidence>
<organism evidence="11 12">
    <name type="scientific">Orchesella cincta</name>
    <name type="common">Springtail</name>
    <name type="synonym">Podura cincta</name>
    <dbReference type="NCBI Taxonomy" id="48709"/>
    <lineage>
        <taxon>Eukaryota</taxon>
        <taxon>Metazoa</taxon>
        <taxon>Ecdysozoa</taxon>
        <taxon>Arthropoda</taxon>
        <taxon>Hexapoda</taxon>
        <taxon>Collembola</taxon>
        <taxon>Entomobryomorpha</taxon>
        <taxon>Entomobryoidea</taxon>
        <taxon>Orchesellidae</taxon>
        <taxon>Orchesellinae</taxon>
        <taxon>Orchesella</taxon>
    </lineage>
</organism>
<dbReference type="PRINTS" id="PR00727">
    <property type="entry name" value="LEADERPTASE"/>
</dbReference>
<feature type="active site" evidence="8">
    <location>
        <position position="86"/>
    </location>
</feature>
<proteinExistence type="inferred from homology"/>
<keyword evidence="3 9" id="KW-0999">Mitochondrion inner membrane</keyword>
<dbReference type="AlphaFoldDB" id="A0A1D2NLD4"/>
<dbReference type="PROSITE" id="PS00760">
    <property type="entry name" value="SPASE_I_2"/>
    <property type="match status" value="1"/>
</dbReference>
<keyword evidence="12" id="KW-1185">Reference proteome</keyword>
<dbReference type="Pfam" id="PF10502">
    <property type="entry name" value="Peptidase_S26"/>
    <property type="match status" value="1"/>
</dbReference>
<keyword evidence="6" id="KW-0472">Membrane</keyword>